<evidence type="ECO:0000313" key="2">
    <source>
        <dbReference type="Proteomes" id="UP000019753"/>
    </source>
</evidence>
<reference evidence="1 2" key="1">
    <citation type="submission" date="2014-01" db="EMBL/GenBank/DDBJ databases">
        <title>Actinotalea ferrariae CF5-4.</title>
        <authorList>
            <person name="Chen F."/>
            <person name="Li Y."/>
            <person name="Wang G."/>
        </authorList>
    </citation>
    <scope>NUCLEOTIDE SEQUENCE [LARGE SCALE GENOMIC DNA]</scope>
    <source>
        <strain evidence="1 2">CF5-4</strain>
    </source>
</reference>
<dbReference type="OrthoDB" id="3579809at2"/>
<dbReference type="AlphaFoldDB" id="A0A021VY35"/>
<comment type="caution">
    <text evidence="1">The sequence shown here is derived from an EMBL/GenBank/DDBJ whole genome shotgun (WGS) entry which is preliminary data.</text>
</comment>
<evidence type="ECO:0000313" key="1">
    <source>
        <dbReference type="EMBL" id="EYR63977.1"/>
    </source>
</evidence>
<organism evidence="1 2">
    <name type="scientific">Actinotalea ferrariae CF5-4</name>
    <dbReference type="NCBI Taxonomy" id="948458"/>
    <lineage>
        <taxon>Bacteria</taxon>
        <taxon>Bacillati</taxon>
        <taxon>Actinomycetota</taxon>
        <taxon>Actinomycetes</taxon>
        <taxon>Micrococcales</taxon>
        <taxon>Cellulomonadaceae</taxon>
        <taxon>Actinotalea</taxon>
    </lineage>
</organism>
<gene>
    <name evidence="1" type="ORF">N866_16690</name>
</gene>
<name>A0A021VY35_9CELL</name>
<protein>
    <submittedName>
        <fullName evidence="1">Uncharacterized protein</fullName>
    </submittedName>
</protein>
<dbReference type="Proteomes" id="UP000019753">
    <property type="component" value="Unassembled WGS sequence"/>
</dbReference>
<accession>A0A021VY35</accession>
<keyword evidence="2" id="KW-1185">Reference proteome</keyword>
<sequence>MEEDPMSALVAQAEGEDPLRALRAVVALRREVDQREEVLVRRARNRGVSWAAIAMILGVSRQAVHKKYGGRRREA</sequence>
<dbReference type="EMBL" id="AXCW01000056">
    <property type="protein sequence ID" value="EYR63977.1"/>
    <property type="molecule type" value="Genomic_DNA"/>
</dbReference>
<proteinExistence type="predicted"/>